<gene>
    <name evidence="2" type="primary">HaOG212312</name>
    <name evidence="2" type="ORF">B5X24_HaOG212312</name>
</gene>
<accession>A0A2W1BDB3</accession>
<reference evidence="2 3" key="1">
    <citation type="journal article" date="2017" name="BMC Biol.">
        <title>Genomic innovations, transcriptional plasticity and gene loss underlying the evolution and divergence of two highly polyphagous and invasive Helicoverpa pest species.</title>
        <authorList>
            <person name="Pearce S.L."/>
            <person name="Clarke D.F."/>
            <person name="East P.D."/>
            <person name="Elfekih S."/>
            <person name="Gordon K.H."/>
            <person name="Jermiin L.S."/>
            <person name="McGaughran A."/>
            <person name="Oakeshott J.G."/>
            <person name="Papanikolaou A."/>
            <person name="Perera O.P."/>
            <person name="Rane R.V."/>
            <person name="Richards S."/>
            <person name="Tay W.T."/>
            <person name="Walsh T.K."/>
            <person name="Anderson A."/>
            <person name="Anderson C.J."/>
            <person name="Asgari S."/>
            <person name="Board P.G."/>
            <person name="Bretschneider A."/>
            <person name="Campbell P.M."/>
            <person name="Chertemps T."/>
            <person name="Christeller J.T."/>
            <person name="Coppin C.W."/>
            <person name="Downes S.J."/>
            <person name="Duan G."/>
            <person name="Farnsworth C.A."/>
            <person name="Good R.T."/>
            <person name="Han L.B."/>
            <person name="Han Y.C."/>
            <person name="Hatje K."/>
            <person name="Horne I."/>
            <person name="Huang Y.P."/>
            <person name="Hughes D.S."/>
            <person name="Jacquin-Joly E."/>
            <person name="James W."/>
            <person name="Jhangiani S."/>
            <person name="Kollmar M."/>
            <person name="Kuwar S.S."/>
            <person name="Li S."/>
            <person name="Liu N.Y."/>
            <person name="Maibeche M.T."/>
            <person name="Miller J.R."/>
            <person name="Montagne N."/>
            <person name="Perry T."/>
            <person name="Qu J."/>
            <person name="Song S.V."/>
            <person name="Sutton G.G."/>
            <person name="Vogel H."/>
            <person name="Walenz B.P."/>
            <person name="Xu W."/>
            <person name="Zhang H.J."/>
            <person name="Zou Z."/>
            <person name="Batterham P."/>
            <person name="Edwards O.R."/>
            <person name="Feyereisen R."/>
            <person name="Gibbs R.A."/>
            <person name="Heckel D.G."/>
            <person name="McGrath A."/>
            <person name="Robin C."/>
            <person name="Scherer S.E."/>
            <person name="Worley K.C."/>
            <person name="Wu Y.D."/>
        </authorList>
    </citation>
    <scope>NUCLEOTIDE SEQUENCE [LARGE SCALE GENOMIC DNA]</scope>
    <source>
        <strain evidence="2">Harm_GR_Male_#8</strain>
        <tissue evidence="2">Whole organism</tissue>
    </source>
</reference>
<sequence>MYPKGTCVLIFVFVFVNASCVSAIFLPSSASGLDAVKKAPRVNLPWLWIGMWCNGCPQKSCEDDDAVIHGYCCGCAYHMDRLPVICPEFLQCPLNLHGLCHDYEYMMRCCC</sequence>
<evidence type="ECO:0000256" key="1">
    <source>
        <dbReference type="SAM" id="SignalP"/>
    </source>
</evidence>
<proteinExistence type="predicted"/>
<protein>
    <submittedName>
        <fullName evidence="2">Uncharacterized protein</fullName>
    </submittedName>
</protein>
<organism evidence="2 3">
    <name type="scientific">Helicoverpa armigera</name>
    <name type="common">Cotton bollworm</name>
    <name type="synonym">Heliothis armigera</name>
    <dbReference type="NCBI Taxonomy" id="29058"/>
    <lineage>
        <taxon>Eukaryota</taxon>
        <taxon>Metazoa</taxon>
        <taxon>Ecdysozoa</taxon>
        <taxon>Arthropoda</taxon>
        <taxon>Hexapoda</taxon>
        <taxon>Insecta</taxon>
        <taxon>Pterygota</taxon>
        <taxon>Neoptera</taxon>
        <taxon>Endopterygota</taxon>
        <taxon>Lepidoptera</taxon>
        <taxon>Glossata</taxon>
        <taxon>Ditrysia</taxon>
        <taxon>Noctuoidea</taxon>
        <taxon>Noctuidae</taxon>
        <taxon>Heliothinae</taxon>
        <taxon>Helicoverpa</taxon>
    </lineage>
</organism>
<evidence type="ECO:0000313" key="2">
    <source>
        <dbReference type="EMBL" id="PZC71865.1"/>
    </source>
</evidence>
<keyword evidence="1" id="KW-0732">Signal</keyword>
<evidence type="ECO:0000313" key="3">
    <source>
        <dbReference type="Proteomes" id="UP000249218"/>
    </source>
</evidence>
<feature type="chain" id="PRO_5015999574" evidence="1">
    <location>
        <begin position="24"/>
        <end position="111"/>
    </location>
</feature>
<dbReference type="AlphaFoldDB" id="A0A2W1BDB3"/>
<keyword evidence="3" id="KW-1185">Reference proteome</keyword>
<dbReference type="OrthoDB" id="8180485at2759"/>
<dbReference type="Proteomes" id="UP000249218">
    <property type="component" value="Unassembled WGS sequence"/>
</dbReference>
<name>A0A2W1BDB3_HELAM</name>
<feature type="signal peptide" evidence="1">
    <location>
        <begin position="1"/>
        <end position="23"/>
    </location>
</feature>
<dbReference type="EMBL" id="KZ150247">
    <property type="protein sequence ID" value="PZC71865.1"/>
    <property type="molecule type" value="Genomic_DNA"/>
</dbReference>